<feature type="compositionally biased region" description="Basic residues" evidence="1">
    <location>
        <begin position="14"/>
        <end position="23"/>
    </location>
</feature>
<protein>
    <submittedName>
        <fullName evidence="2">Uncharacterized protein</fullName>
    </submittedName>
</protein>
<feature type="compositionally biased region" description="Polar residues" evidence="1">
    <location>
        <begin position="1"/>
        <end position="10"/>
    </location>
</feature>
<feature type="region of interest" description="Disordered" evidence="1">
    <location>
        <begin position="1"/>
        <end position="38"/>
    </location>
</feature>
<name>A0A645H816_9ZZZZ</name>
<organism evidence="2">
    <name type="scientific">bioreactor metagenome</name>
    <dbReference type="NCBI Taxonomy" id="1076179"/>
    <lineage>
        <taxon>unclassified sequences</taxon>
        <taxon>metagenomes</taxon>
        <taxon>ecological metagenomes</taxon>
    </lineage>
</organism>
<comment type="caution">
    <text evidence="2">The sequence shown here is derived from an EMBL/GenBank/DDBJ whole genome shotgun (WGS) entry which is preliminary data.</text>
</comment>
<proteinExistence type="predicted"/>
<gene>
    <name evidence="2" type="ORF">SDC9_182620</name>
</gene>
<dbReference type="AlphaFoldDB" id="A0A645H816"/>
<evidence type="ECO:0000256" key="1">
    <source>
        <dbReference type="SAM" id="MobiDB-lite"/>
    </source>
</evidence>
<evidence type="ECO:0000313" key="2">
    <source>
        <dbReference type="EMBL" id="MPN35125.1"/>
    </source>
</evidence>
<dbReference type="EMBL" id="VSSQ01088519">
    <property type="protein sequence ID" value="MPN35125.1"/>
    <property type="molecule type" value="Genomic_DNA"/>
</dbReference>
<accession>A0A645H816</accession>
<sequence length="53" mass="6278">MKPVQRSDQVNRAAKLKRYRRQQGYHMDRQHNGEGPWVLGVKNHHAEAKKREG</sequence>
<reference evidence="2" key="1">
    <citation type="submission" date="2019-08" db="EMBL/GenBank/DDBJ databases">
        <authorList>
            <person name="Kucharzyk K."/>
            <person name="Murdoch R.W."/>
            <person name="Higgins S."/>
            <person name="Loffler F."/>
        </authorList>
    </citation>
    <scope>NUCLEOTIDE SEQUENCE</scope>
</reference>